<dbReference type="Proteomes" id="UP000603545">
    <property type="component" value="Unassembled WGS sequence"/>
</dbReference>
<dbReference type="InterPro" id="IPR007450">
    <property type="entry name" value="BamE_dom"/>
</dbReference>
<comment type="caution">
    <text evidence="4">The sequence shown here is derived from an EMBL/GenBank/DDBJ whole genome shotgun (WGS) entry which is preliminary data.</text>
</comment>
<accession>A0A8J6N576</accession>
<keyword evidence="1" id="KW-0732">Signal</keyword>
<evidence type="ECO:0000256" key="2">
    <source>
        <dbReference type="ARBA" id="ARBA00023136"/>
    </source>
</evidence>
<dbReference type="GO" id="GO:0019867">
    <property type="term" value="C:outer membrane"/>
    <property type="evidence" value="ECO:0007669"/>
    <property type="project" value="InterPro"/>
</dbReference>
<organism evidence="4 5">
    <name type="scientific">Candidatus Desulfaltia bathyphila</name>
    <dbReference type="NCBI Taxonomy" id="2841697"/>
    <lineage>
        <taxon>Bacteria</taxon>
        <taxon>Pseudomonadati</taxon>
        <taxon>Thermodesulfobacteriota</taxon>
        <taxon>Desulfobacteria</taxon>
        <taxon>Desulfobacterales</taxon>
        <taxon>Desulfobacterales incertae sedis</taxon>
        <taxon>Candidatus Desulfaltia</taxon>
    </lineage>
</organism>
<protein>
    <submittedName>
        <fullName evidence="4">Outer membrane protein assembly factor BamE</fullName>
    </submittedName>
</protein>
<dbReference type="AlphaFoldDB" id="A0A8J6N576"/>
<feature type="domain" description="Outer membrane protein assembly factor BamE" evidence="3">
    <location>
        <begin position="164"/>
        <end position="233"/>
    </location>
</feature>
<gene>
    <name evidence="4" type="primary">bamE</name>
    <name evidence="4" type="ORF">H8E80_05910</name>
</gene>
<proteinExistence type="predicted"/>
<dbReference type="EMBL" id="JACNLL010000056">
    <property type="protein sequence ID" value="MBC8199564.1"/>
    <property type="molecule type" value="Genomic_DNA"/>
</dbReference>
<dbReference type="InterPro" id="IPR037873">
    <property type="entry name" value="BamE-like"/>
</dbReference>
<sequence>MKTSKPITATCQDISKRMATGLLISLLWVAVLSSGCATTGFIKKFDQAKISQIKEGETTRAEVEQLLGPPTWCSMNPLTQEITLGYFGDAHVDRPIHEEVTETAIAVLLFPLGALVPLLLPHHGTFKNQTVSVTISVDGKVTKISRQLRQSTGVSRLFQPSIYGNKIDFAKVAQIHEGETTTAELEKLLGVPQLITEESHEVTWTYQWNWQKGKQHQQESVVVTLDPQGKVKKLTKDSWRGTTRFYGNSSVPLDRNNLLRIQVGKTTREEVERLLGQPRSESVMEREAMTQTSLHYLRQLKKERFSCSEQVFIMLDANGVVESIN</sequence>
<keyword evidence="2" id="KW-0472">Membrane</keyword>
<evidence type="ECO:0000259" key="3">
    <source>
        <dbReference type="Pfam" id="PF04355"/>
    </source>
</evidence>
<evidence type="ECO:0000313" key="5">
    <source>
        <dbReference type="Proteomes" id="UP000603545"/>
    </source>
</evidence>
<name>A0A8J6N576_9BACT</name>
<evidence type="ECO:0000256" key="1">
    <source>
        <dbReference type="ARBA" id="ARBA00022729"/>
    </source>
</evidence>
<dbReference type="Gene3D" id="3.30.1450.10">
    <property type="match status" value="1"/>
</dbReference>
<dbReference type="Pfam" id="PF04355">
    <property type="entry name" value="BamE"/>
    <property type="match status" value="1"/>
</dbReference>
<evidence type="ECO:0000313" key="4">
    <source>
        <dbReference type="EMBL" id="MBC8199564.1"/>
    </source>
</evidence>
<reference evidence="4 5" key="1">
    <citation type="submission" date="2020-08" db="EMBL/GenBank/DDBJ databases">
        <title>Bridging the membrane lipid divide: bacteria of the FCB group superphylum have the potential to synthesize archaeal ether lipids.</title>
        <authorList>
            <person name="Villanueva L."/>
            <person name="Von Meijenfeldt F.A.B."/>
            <person name="Westbye A.B."/>
            <person name="Yadav S."/>
            <person name="Hopmans E.C."/>
            <person name="Dutilh B.E."/>
            <person name="Sinninghe Damste J.S."/>
        </authorList>
    </citation>
    <scope>NUCLEOTIDE SEQUENCE [LARGE SCALE GENOMIC DNA]</scope>
    <source>
        <strain evidence="4">NIOZ-UU82</strain>
    </source>
</reference>